<gene>
    <name evidence="1" type="ORF">CP982_07165</name>
</gene>
<reference evidence="1 2" key="1">
    <citation type="submission" date="2017-09" db="EMBL/GenBank/DDBJ databases">
        <authorList>
            <person name="Lee N."/>
            <person name="Cho B.-K."/>
        </authorList>
    </citation>
    <scope>NUCLEOTIDE SEQUENCE [LARGE SCALE GENOMIC DNA]</scope>
    <source>
        <strain evidence="1 2">ATCC 27465</strain>
    </source>
</reference>
<name>A0A5P2X0I2_STRST</name>
<organism evidence="1 2">
    <name type="scientific">Streptomyces spectabilis</name>
    <dbReference type="NCBI Taxonomy" id="68270"/>
    <lineage>
        <taxon>Bacteria</taxon>
        <taxon>Bacillati</taxon>
        <taxon>Actinomycetota</taxon>
        <taxon>Actinomycetes</taxon>
        <taxon>Kitasatosporales</taxon>
        <taxon>Streptomycetaceae</taxon>
        <taxon>Streptomyces</taxon>
    </lineage>
</organism>
<protein>
    <recommendedName>
        <fullName evidence="3">MarR family transcriptional regulator</fullName>
    </recommendedName>
</protein>
<accession>A0A5P2X0I2</accession>
<sequence>MPMKKPTQAQIAALHLLADGSAYRSSRAFADTSAYREGKRITAATAAALVRAGWAEWGAEAGLKRPLTITDAGRAQLPDAAQEG</sequence>
<evidence type="ECO:0000313" key="2">
    <source>
        <dbReference type="Proteomes" id="UP000326505"/>
    </source>
</evidence>
<dbReference type="Proteomes" id="UP000326505">
    <property type="component" value="Chromosome"/>
</dbReference>
<dbReference type="AlphaFoldDB" id="A0A5P2X0I2"/>
<evidence type="ECO:0000313" key="1">
    <source>
        <dbReference type="EMBL" id="QEV58513.1"/>
    </source>
</evidence>
<evidence type="ECO:0008006" key="3">
    <source>
        <dbReference type="Google" id="ProtNLM"/>
    </source>
</evidence>
<dbReference type="KEGG" id="sspb:CP982_07165"/>
<dbReference type="EMBL" id="CP023690">
    <property type="protein sequence ID" value="QEV58513.1"/>
    <property type="molecule type" value="Genomic_DNA"/>
</dbReference>
<proteinExistence type="predicted"/>